<dbReference type="AlphaFoldDB" id="F6D4C4"/>
<dbReference type="GeneID" id="10668607"/>
<dbReference type="KEGG" id="mew:MSWAN_1103"/>
<organism evidence="1 2">
    <name type="scientific">Methanobacterium paludis (strain DSM 25820 / JCM 18151 / SWAN1)</name>
    <dbReference type="NCBI Taxonomy" id="868131"/>
    <lineage>
        <taxon>Archaea</taxon>
        <taxon>Methanobacteriati</taxon>
        <taxon>Methanobacteriota</taxon>
        <taxon>Methanomada group</taxon>
        <taxon>Methanobacteria</taxon>
        <taxon>Methanobacteriales</taxon>
        <taxon>Methanobacteriaceae</taxon>
        <taxon>Methanobacterium</taxon>
    </lineage>
</organism>
<dbReference type="RefSeq" id="WP_013825625.1">
    <property type="nucleotide sequence ID" value="NC_015574.1"/>
</dbReference>
<proteinExistence type="predicted"/>
<reference evidence="1 2" key="1">
    <citation type="journal article" date="2014" name="Int. J. Syst. Evol. Microbiol.">
        <title>Methanobacterium paludis sp. nov. and a novel strain of Methanobacterium lacus isolated from northern peatlands.</title>
        <authorList>
            <person name="Cadillo-Quiroz H."/>
            <person name="Brauer S.L."/>
            <person name="Goodson N."/>
            <person name="Yavitt J.B."/>
            <person name="Zinder S.H."/>
        </authorList>
    </citation>
    <scope>NUCLEOTIDE SEQUENCE [LARGE SCALE GENOMIC DNA]</scope>
    <source>
        <strain evidence="2">DSM 25820 / JCM 18151 / SWAN1</strain>
    </source>
</reference>
<gene>
    <name evidence="1" type="ordered locus">MSWAN_1103</name>
</gene>
<evidence type="ECO:0000313" key="2">
    <source>
        <dbReference type="Proteomes" id="UP000009231"/>
    </source>
</evidence>
<evidence type="ECO:0000313" key="1">
    <source>
        <dbReference type="EMBL" id="AEG18123.1"/>
    </source>
</evidence>
<keyword evidence="2" id="KW-1185">Reference proteome</keyword>
<accession>F6D4C4</accession>
<dbReference type="EMBL" id="CP002772">
    <property type="protein sequence ID" value="AEG18123.1"/>
    <property type="molecule type" value="Genomic_DNA"/>
</dbReference>
<name>F6D4C4_METPW</name>
<dbReference type="Proteomes" id="UP000009231">
    <property type="component" value="Chromosome"/>
</dbReference>
<protein>
    <submittedName>
        <fullName evidence="1">Uncharacterized protein</fullName>
    </submittedName>
</protein>
<sequence length="104" mass="12697">MLEHIGTEKEPKGKERPFYTAFLMHFIDKKLIDEPNLINTLTDYERNMWDIGDYGWKYKLKDSETLIDIKIHYSDLKLEEKQINIDEIIQRYEKDFIDYYNSQL</sequence>
<dbReference type="HOGENOM" id="CLU_2243889_0_0_2"/>